<evidence type="ECO:0000313" key="3">
    <source>
        <dbReference type="Proteomes" id="UP000776650"/>
    </source>
</evidence>
<reference evidence="2" key="1">
    <citation type="journal article" date="2021" name="PeerJ">
        <title>Extensive microbial diversity within the chicken gut microbiome revealed by metagenomics and culture.</title>
        <authorList>
            <person name="Gilroy R."/>
            <person name="Ravi A."/>
            <person name="Getino M."/>
            <person name="Pursley I."/>
            <person name="Horton D.L."/>
            <person name="Alikhan N.F."/>
            <person name="Baker D."/>
            <person name="Gharbi K."/>
            <person name="Hall N."/>
            <person name="Watson M."/>
            <person name="Adriaenssens E.M."/>
            <person name="Foster-Nyarko E."/>
            <person name="Jarju S."/>
            <person name="Secka A."/>
            <person name="Antonio M."/>
            <person name="Oren A."/>
            <person name="Chaudhuri R.R."/>
            <person name="La Ragione R."/>
            <person name="Hildebrand F."/>
            <person name="Pallen M.J."/>
        </authorList>
    </citation>
    <scope>NUCLEOTIDE SEQUENCE</scope>
    <source>
        <strain evidence="2">ChiGjej1B1-18357</strain>
    </source>
</reference>
<evidence type="ECO:0000313" key="2">
    <source>
        <dbReference type="EMBL" id="HJE91997.1"/>
    </source>
</evidence>
<proteinExistence type="predicted"/>
<protein>
    <submittedName>
        <fullName evidence="2">Uncharacterized protein</fullName>
    </submittedName>
</protein>
<dbReference type="AlphaFoldDB" id="A0A921JZF3"/>
<feature type="compositionally biased region" description="Polar residues" evidence="1">
    <location>
        <begin position="10"/>
        <end position="29"/>
    </location>
</feature>
<name>A0A921JZF3_9ACTN</name>
<dbReference type="RefSeq" id="WP_303915271.1">
    <property type="nucleotide sequence ID" value="NZ_DYXM01000256.1"/>
</dbReference>
<reference evidence="2" key="2">
    <citation type="submission" date="2021-09" db="EMBL/GenBank/DDBJ databases">
        <authorList>
            <person name="Gilroy R."/>
        </authorList>
    </citation>
    <scope>NUCLEOTIDE SEQUENCE</scope>
    <source>
        <strain evidence="2">ChiGjej1B1-18357</strain>
    </source>
</reference>
<accession>A0A921JZF3</accession>
<gene>
    <name evidence="2" type="ORF">K8V11_13410</name>
</gene>
<sequence length="58" mass="5824">MSNPAPKPGSNATELSSEEAGSSSQTAQQPAAPLTSFTDLLGLDDETGTVCTSDGYCS</sequence>
<evidence type="ECO:0000256" key="1">
    <source>
        <dbReference type="SAM" id="MobiDB-lite"/>
    </source>
</evidence>
<feature type="region of interest" description="Disordered" evidence="1">
    <location>
        <begin position="1"/>
        <end position="58"/>
    </location>
</feature>
<dbReference type="EMBL" id="DYXM01000256">
    <property type="protein sequence ID" value="HJE91997.1"/>
    <property type="molecule type" value="Genomic_DNA"/>
</dbReference>
<organism evidence="2 3">
    <name type="scientific">Dietzia timorensis</name>
    <dbReference type="NCBI Taxonomy" id="499555"/>
    <lineage>
        <taxon>Bacteria</taxon>
        <taxon>Bacillati</taxon>
        <taxon>Actinomycetota</taxon>
        <taxon>Actinomycetes</taxon>
        <taxon>Mycobacteriales</taxon>
        <taxon>Dietziaceae</taxon>
        <taxon>Dietzia</taxon>
    </lineage>
</organism>
<comment type="caution">
    <text evidence="2">The sequence shown here is derived from an EMBL/GenBank/DDBJ whole genome shotgun (WGS) entry which is preliminary data.</text>
</comment>
<dbReference type="Proteomes" id="UP000776650">
    <property type="component" value="Unassembled WGS sequence"/>
</dbReference>